<dbReference type="RefSeq" id="WP_157517617.1">
    <property type="nucleotide sequence ID" value="NZ_LRMV01000157.1"/>
</dbReference>
<keyword evidence="1" id="KW-0812">Transmembrane</keyword>
<keyword evidence="1" id="KW-0472">Membrane</keyword>
<organism evidence="2 3">
    <name type="scientific">Micromonospora rifamycinica</name>
    <dbReference type="NCBI Taxonomy" id="291594"/>
    <lineage>
        <taxon>Bacteria</taxon>
        <taxon>Bacillati</taxon>
        <taxon>Actinomycetota</taxon>
        <taxon>Actinomycetes</taxon>
        <taxon>Micromonosporales</taxon>
        <taxon>Micromonosporaceae</taxon>
        <taxon>Micromonospora</taxon>
    </lineage>
</organism>
<dbReference type="AlphaFoldDB" id="A0A1C5H2T2"/>
<feature type="transmembrane region" description="Helical" evidence="1">
    <location>
        <begin position="6"/>
        <end position="24"/>
    </location>
</feature>
<dbReference type="OrthoDB" id="3366108at2"/>
<name>A0A1C5H2T2_9ACTN</name>
<proteinExistence type="predicted"/>
<dbReference type="EMBL" id="LT607752">
    <property type="protein sequence ID" value="SCG40203.1"/>
    <property type="molecule type" value="Genomic_DNA"/>
</dbReference>
<accession>A0A1C5H2T2</accession>
<evidence type="ECO:0000313" key="2">
    <source>
        <dbReference type="EMBL" id="SCG40203.1"/>
    </source>
</evidence>
<protein>
    <submittedName>
        <fullName evidence="2">Uncharacterized protein</fullName>
    </submittedName>
</protein>
<dbReference type="Proteomes" id="UP000198226">
    <property type="component" value="Chromosome I"/>
</dbReference>
<evidence type="ECO:0000313" key="3">
    <source>
        <dbReference type="Proteomes" id="UP000198226"/>
    </source>
</evidence>
<keyword evidence="1" id="KW-1133">Transmembrane helix</keyword>
<reference evidence="3" key="1">
    <citation type="submission" date="2016-06" db="EMBL/GenBank/DDBJ databases">
        <authorList>
            <person name="Varghese N."/>
            <person name="Submissions Spin"/>
        </authorList>
    </citation>
    <scope>NUCLEOTIDE SEQUENCE [LARGE SCALE GENOMIC DNA]</scope>
    <source>
        <strain evidence="3">DSM 44983</strain>
    </source>
</reference>
<gene>
    <name evidence="2" type="ORF">GA0070623_0640</name>
</gene>
<sequence length="166" mass="18794">MDANSVTAISATAIAVASLFVSIAETRANRKHNHHSVRPLLSFDCFRSTDGPAGIRIRNSGLGPAIIRSAIFYLDGNEVGPWEKPVVDPLRDTFARWPNFTALRQERPIPVGQEIVIFGVDEYDLVRDAELWDTITERIRIHVRYESVYGNEKYETSFEGSPRYKK</sequence>
<keyword evidence="3" id="KW-1185">Reference proteome</keyword>
<evidence type="ECO:0000256" key="1">
    <source>
        <dbReference type="SAM" id="Phobius"/>
    </source>
</evidence>